<dbReference type="GO" id="GO:0008483">
    <property type="term" value="F:transaminase activity"/>
    <property type="evidence" value="ECO:0007669"/>
    <property type="project" value="UniProtKB-KW"/>
</dbReference>
<feature type="domain" description="HTH gntR-type" evidence="7">
    <location>
        <begin position="11"/>
        <end position="79"/>
    </location>
</feature>
<comment type="similarity">
    <text evidence="1">In the C-terminal section; belongs to the class-I pyridoxal-phosphate-dependent aminotransferase family.</text>
</comment>
<dbReference type="InterPro" id="IPR004839">
    <property type="entry name" value="Aminotransferase_I/II_large"/>
</dbReference>
<dbReference type="InterPro" id="IPR036390">
    <property type="entry name" value="WH_DNA-bd_sf"/>
</dbReference>
<dbReference type="Gene3D" id="1.10.10.10">
    <property type="entry name" value="Winged helix-like DNA-binding domain superfamily/Winged helix DNA-binding domain"/>
    <property type="match status" value="1"/>
</dbReference>
<proteinExistence type="inferred from homology"/>
<evidence type="ECO:0000313" key="9">
    <source>
        <dbReference type="Proteomes" id="UP000198908"/>
    </source>
</evidence>
<dbReference type="InterPro" id="IPR036388">
    <property type="entry name" value="WH-like_DNA-bd_sf"/>
</dbReference>
<dbReference type="CDD" id="cd07377">
    <property type="entry name" value="WHTH_GntR"/>
    <property type="match status" value="1"/>
</dbReference>
<dbReference type="CDD" id="cd00609">
    <property type="entry name" value="AAT_like"/>
    <property type="match status" value="1"/>
</dbReference>
<evidence type="ECO:0000259" key="7">
    <source>
        <dbReference type="PROSITE" id="PS50949"/>
    </source>
</evidence>
<gene>
    <name evidence="8" type="ORF">SAMN05421548_105153</name>
</gene>
<evidence type="ECO:0000256" key="1">
    <source>
        <dbReference type="ARBA" id="ARBA00005384"/>
    </source>
</evidence>
<dbReference type="GO" id="GO:0030170">
    <property type="term" value="F:pyridoxal phosphate binding"/>
    <property type="evidence" value="ECO:0007669"/>
    <property type="project" value="InterPro"/>
</dbReference>
<name>A0A1G6KAR2_9BURK</name>
<feature type="region of interest" description="Disordered" evidence="6">
    <location>
        <begin position="485"/>
        <end position="504"/>
    </location>
</feature>
<keyword evidence="9" id="KW-1185">Reference proteome</keyword>
<keyword evidence="5" id="KW-0804">Transcription</keyword>
<evidence type="ECO:0000313" key="8">
    <source>
        <dbReference type="EMBL" id="SDC27958.1"/>
    </source>
</evidence>
<evidence type="ECO:0000256" key="3">
    <source>
        <dbReference type="ARBA" id="ARBA00023015"/>
    </source>
</evidence>
<dbReference type="InterPro" id="IPR000524">
    <property type="entry name" value="Tscrpt_reg_HTH_GntR"/>
</dbReference>
<dbReference type="SMART" id="SM00345">
    <property type="entry name" value="HTH_GNTR"/>
    <property type="match status" value="1"/>
</dbReference>
<accession>A0A1G6KAR2</accession>
<dbReference type="EMBL" id="FMYQ01000005">
    <property type="protein sequence ID" value="SDC27958.1"/>
    <property type="molecule type" value="Genomic_DNA"/>
</dbReference>
<keyword evidence="3" id="KW-0805">Transcription regulation</keyword>
<sequence length="504" mass="54549">MKLELDRTSNVPLTEQIVSAVQTWIRSRAAHPGARLPSIRQFAADYAISRFPVIEAYDRLVSLGYLDSRHGSGFYVSEYARSGMSGMGTCDLTNAADESGHLLSQFERAGELLQLDSGSIPQAWRDVDALGQAIRHVSRTDPASLVDYGTPAGDATLREHLRNRLAPLGIAADAKHILITEGASEGLDLLMRYMLKPGDTVLVEDPGYYNLYGLLKLHGVRLVGIRRTASGPDLDHLHAMLAEHRPRAFFVNTVFHNPTGSTISPPVAFRLLQLAREHRFTIVEDDIYADFQADPTDRLAALDQFEHVVYVGGLSKTLSSALRVGYVVANPAIVRDLAAIKALTTISGSRFTQAVAATLLERGAYRKYLERLRRRVAEAQGSAARTLEAHGWELFGGPAAAATAPAARGYTQTGGKFVWARVPHVEDSARLAVCGEPFGVAVSPGSHFRPHGETSPWIRINVALTPDPRAQAFFAAAARLDGEARDTSVRAAGGEKAASGGGRR</sequence>
<organism evidence="8 9">
    <name type="scientific">Paraburkholderia lycopersici</name>
    <dbReference type="NCBI Taxonomy" id="416944"/>
    <lineage>
        <taxon>Bacteria</taxon>
        <taxon>Pseudomonadati</taxon>
        <taxon>Pseudomonadota</taxon>
        <taxon>Betaproteobacteria</taxon>
        <taxon>Burkholderiales</taxon>
        <taxon>Burkholderiaceae</taxon>
        <taxon>Paraburkholderia</taxon>
    </lineage>
</organism>
<reference evidence="9" key="1">
    <citation type="submission" date="2016-09" db="EMBL/GenBank/DDBJ databases">
        <authorList>
            <person name="Varghese N."/>
            <person name="Submissions S."/>
        </authorList>
    </citation>
    <scope>NUCLEOTIDE SEQUENCE [LARGE SCALE GENOMIC DNA]</scope>
    <source>
        <strain evidence="9">TNe-862</strain>
    </source>
</reference>
<keyword evidence="8" id="KW-0808">Transferase</keyword>
<evidence type="ECO:0000256" key="4">
    <source>
        <dbReference type="ARBA" id="ARBA00023125"/>
    </source>
</evidence>
<dbReference type="OrthoDB" id="9804020at2"/>
<protein>
    <submittedName>
        <fullName evidence="8">DNA-binding transcriptional regulator, MocR family, contains an aminotransferase domain</fullName>
    </submittedName>
</protein>
<dbReference type="InterPro" id="IPR015421">
    <property type="entry name" value="PyrdxlP-dep_Trfase_major"/>
</dbReference>
<dbReference type="Proteomes" id="UP000198908">
    <property type="component" value="Unassembled WGS sequence"/>
</dbReference>
<dbReference type="PROSITE" id="PS50949">
    <property type="entry name" value="HTH_GNTR"/>
    <property type="match status" value="1"/>
</dbReference>
<dbReference type="SUPFAM" id="SSF53383">
    <property type="entry name" value="PLP-dependent transferases"/>
    <property type="match status" value="1"/>
</dbReference>
<dbReference type="SUPFAM" id="SSF46785">
    <property type="entry name" value="Winged helix' DNA-binding domain"/>
    <property type="match status" value="1"/>
</dbReference>
<dbReference type="GO" id="GO:0003677">
    <property type="term" value="F:DNA binding"/>
    <property type="evidence" value="ECO:0007669"/>
    <property type="project" value="UniProtKB-KW"/>
</dbReference>
<dbReference type="AlphaFoldDB" id="A0A1G6KAR2"/>
<dbReference type="Pfam" id="PF00155">
    <property type="entry name" value="Aminotran_1_2"/>
    <property type="match status" value="1"/>
</dbReference>
<dbReference type="InterPro" id="IPR051446">
    <property type="entry name" value="HTH_trans_reg/aminotransferase"/>
</dbReference>
<dbReference type="GO" id="GO:0003700">
    <property type="term" value="F:DNA-binding transcription factor activity"/>
    <property type="evidence" value="ECO:0007669"/>
    <property type="project" value="InterPro"/>
</dbReference>
<evidence type="ECO:0000256" key="2">
    <source>
        <dbReference type="ARBA" id="ARBA00022898"/>
    </source>
</evidence>
<evidence type="ECO:0000256" key="6">
    <source>
        <dbReference type="SAM" id="MobiDB-lite"/>
    </source>
</evidence>
<dbReference type="STRING" id="416944.SAMN05421548_105153"/>
<evidence type="ECO:0000256" key="5">
    <source>
        <dbReference type="ARBA" id="ARBA00023163"/>
    </source>
</evidence>
<dbReference type="PANTHER" id="PTHR46577">
    <property type="entry name" value="HTH-TYPE TRANSCRIPTIONAL REGULATORY PROTEIN GABR"/>
    <property type="match status" value="1"/>
</dbReference>
<keyword evidence="4 8" id="KW-0238">DNA-binding</keyword>
<dbReference type="Pfam" id="PF00392">
    <property type="entry name" value="GntR"/>
    <property type="match status" value="1"/>
</dbReference>
<dbReference type="Gene3D" id="3.40.640.10">
    <property type="entry name" value="Type I PLP-dependent aspartate aminotransferase-like (Major domain)"/>
    <property type="match status" value="1"/>
</dbReference>
<keyword evidence="8" id="KW-0032">Aminotransferase</keyword>
<dbReference type="PANTHER" id="PTHR46577:SF2">
    <property type="entry name" value="TRANSCRIPTIONAL REGULATORY PROTEIN"/>
    <property type="match status" value="1"/>
</dbReference>
<keyword evidence="2" id="KW-0663">Pyridoxal phosphate</keyword>
<dbReference type="InterPro" id="IPR015424">
    <property type="entry name" value="PyrdxlP-dep_Trfase"/>
</dbReference>
<dbReference type="RefSeq" id="WP_091996213.1">
    <property type="nucleotide sequence ID" value="NZ_FMYQ01000005.1"/>
</dbReference>